<dbReference type="EMBL" id="BAABJO010000004">
    <property type="protein sequence ID" value="GAA5114373.1"/>
    <property type="molecule type" value="Genomic_DNA"/>
</dbReference>
<keyword evidence="4" id="KW-0274">FAD</keyword>
<dbReference type="Proteomes" id="UP001500804">
    <property type="component" value="Unassembled WGS sequence"/>
</dbReference>
<dbReference type="Pfam" id="PF08031">
    <property type="entry name" value="BBE"/>
    <property type="match status" value="1"/>
</dbReference>
<dbReference type="InterPro" id="IPR006094">
    <property type="entry name" value="Oxid_FAD_bind_N"/>
</dbReference>
<evidence type="ECO:0000256" key="5">
    <source>
        <dbReference type="ARBA" id="ARBA00023002"/>
    </source>
</evidence>
<dbReference type="SUPFAM" id="SSF51679">
    <property type="entry name" value="Bacterial luciferase-like"/>
    <property type="match status" value="1"/>
</dbReference>
<dbReference type="InterPro" id="IPR036318">
    <property type="entry name" value="FAD-bd_PCMH-like_sf"/>
</dbReference>
<comment type="cofactor">
    <cofactor evidence="1">
        <name>FAD</name>
        <dbReference type="ChEBI" id="CHEBI:57692"/>
    </cofactor>
</comment>
<dbReference type="SUPFAM" id="SSF56176">
    <property type="entry name" value="FAD-binding/transporter-associated domain-like"/>
    <property type="match status" value="1"/>
</dbReference>
<dbReference type="PROSITE" id="PS51387">
    <property type="entry name" value="FAD_PCMH"/>
    <property type="match status" value="1"/>
</dbReference>
<evidence type="ECO:0000256" key="6">
    <source>
        <dbReference type="SAM" id="MobiDB-lite"/>
    </source>
</evidence>
<evidence type="ECO:0000256" key="1">
    <source>
        <dbReference type="ARBA" id="ARBA00001974"/>
    </source>
</evidence>
<organism evidence="8 9">
    <name type="scientific">Pseudonocardia adelaidensis</name>
    <dbReference type="NCBI Taxonomy" id="648754"/>
    <lineage>
        <taxon>Bacteria</taxon>
        <taxon>Bacillati</taxon>
        <taxon>Actinomycetota</taxon>
        <taxon>Actinomycetes</taxon>
        <taxon>Pseudonocardiales</taxon>
        <taxon>Pseudonocardiaceae</taxon>
        <taxon>Pseudonocardia</taxon>
    </lineage>
</organism>
<dbReference type="PANTHER" id="PTHR42973">
    <property type="entry name" value="BINDING OXIDOREDUCTASE, PUTATIVE (AFU_ORTHOLOGUE AFUA_1G17690)-RELATED"/>
    <property type="match status" value="1"/>
</dbReference>
<evidence type="ECO:0000259" key="7">
    <source>
        <dbReference type="PROSITE" id="PS51387"/>
    </source>
</evidence>
<evidence type="ECO:0000256" key="3">
    <source>
        <dbReference type="ARBA" id="ARBA00022630"/>
    </source>
</evidence>
<dbReference type="InterPro" id="IPR036661">
    <property type="entry name" value="Luciferase-like_sf"/>
</dbReference>
<dbReference type="Gene3D" id="3.20.20.30">
    <property type="entry name" value="Luciferase-like domain"/>
    <property type="match status" value="1"/>
</dbReference>
<dbReference type="RefSeq" id="WP_345603732.1">
    <property type="nucleotide sequence ID" value="NZ_BAABJO010000004.1"/>
</dbReference>
<dbReference type="InterPro" id="IPR016166">
    <property type="entry name" value="FAD-bd_PCMH"/>
</dbReference>
<dbReference type="InterPro" id="IPR016167">
    <property type="entry name" value="FAD-bd_PCMH_sub1"/>
</dbReference>
<evidence type="ECO:0000256" key="2">
    <source>
        <dbReference type="ARBA" id="ARBA00005466"/>
    </source>
</evidence>
<proteinExistence type="inferred from homology"/>
<dbReference type="Pfam" id="PF01565">
    <property type="entry name" value="FAD_binding_4"/>
    <property type="match status" value="1"/>
</dbReference>
<feature type="domain" description="FAD-binding PCMH-type" evidence="7">
    <location>
        <begin position="207"/>
        <end position="380"/>
    </location>
</feature>
<feature type="region of interest" description="Disordered" evidence="6">
    <location>
        <begin position="612"/>
        <end position="635"/>
    </location>
</feature>
<name>A0ABP9NC86_9PSEU</name>
<evidence type="ECO:0000256" key="4">
    <source>
        <dbReference type="ARBA" id="ARBA00022827"/>
    </source>
</evidence>
<dbReference type="InterPro" id="IPR006093">
    <property type="entry name" value="Oxy_OxRdtase_FAD_BS"/>
</dbReference>
<sequence length="635" mass="67304">MVIEVGIAVAAPASEGDLEGLIALVRRAEAAGLELVVVGQDAAEGVDEPGPGFDAWTTAVWIAGSTSRISIGVPSPTTTGWDPTDAEARPSAIAAKARESLDVLAPGRLVPAEPGWVTAPRGAGPPELAELGVAGLPVVVPVGSVAEVERLAALVTDGAAGSRPRRTAAARARRRPDIDYDGLPASLVDVAIEPGDPDYRSVTSTYLRGGAPGLVLRPRSPAEVADALAFARRHMHLPLGIRSGGHGISGRSTNKGGLVIDVGRLNRIEVVDADRRLVRIGPGATWKQVAAALDAHGWALGSGDYGGVGVGGLATAGGIGYLSRRHGLTIDHIRAVDVVLADGRLVRASATENPELFWAVRGAGANFGVVVAFEFEADEVGDVGYAQLTLTTPDLENALREYGRIASTAPRDTTVFLVTGRPRQGLSVLQLYGMVDSSEPDVIVERLTPFAEFADLRDQMVVLTRYKDVMSLAADVGPDGQHGFGEPVSRSAFLPALTDEFARDAAELLRSGLVYFFELRSMGGAIADVPEDAMAFAHRTPAFQVTVMGKDQQALNAAWDAFAPHVDGLYLSFDTDLRPERLRDAFPPPVLERLRRIKRRYDPGNVFRDNFNIDPRTDAGSRRSTGAVLEEELAR</sequence>
<keyword evidence="9" id="KW-1185">Reference proteome</keyword>
<protein>
    <recommendedName>
        <fullName evidence="7">FAD-binding PCMH-type domain-containing protein</fullName>
    </recommendedName>
</protein>
<dbReference type="Gene3D" id="3.30.43.10">
    <property type="entry name" value="Uridine Diphospho-n-acetylenolpyruvylglucosamine Reductase, domain 2"/>
    <property type="match status" value="1"/>
</dbReference>
<reference evidence="9" key="1">
    <citation type="journal article" date="2019" name="Int. J. Syst. Evol. Microbiol.">
        <title>The Global Catalogue of Microorganisms (GCM) 10K type strain sequencing project: providing services to taxonomists for standard genome sequencing and annotation.</title>
        <authorList>
            <consortium name="The Broad Institute Genomics Platform"/>
            <consortium name="The Broad Institute Genome Sequencing Center for Infectious Disease"/>
            <person name="Wu L."/>
            <person name="Ma J."/>
        </authorList>
    </citation>
    <scope>NUCLEOTIDE SEQUENCE [LARGE SCALE GENOMIC DNA]</scope>
    <source>
        <strain evidence="9">JCM 18302</strain>
    </source>
</reference>
<dbReference type="PANTHER" id="PTHR42973:SF39">
    <property type="entry name" value="FAD-BINDING PCMH-TYPE DOMAIN-CONTAINING PROTEIN"/>
    <property type="match status" value="1"/>
</dbReference>
<keyword evidence="3" id="KW-0285">Flavoprotein</keyword>
<comment type="similarity">
    <text evidence="2">Belongs to the oxygen-dependent FAD-linked oxidoreductase family.</text>
</comment>
<evidence type="ECO:0000313" key="8">
    <source>
        <dbReference type="EMBL" id="GAA5114373.1"/>
    </source>
</evidence>
<gene>
    <name evidence="8" type="ORF">GCM10023320_11420</name>
</gene>
<evidence type="ECO:0000313" key="9">
    <source>
        <dbReference type="Proteomes" id="UP001500804"/>
    </source>
</evidence>
<comment type="caution">
    <text evidence="8">The sequence shown here is derived from an EMBL/GenBank/DDBJ whole genome shotgun (WGS) entry which is preliminary data.</text>
</comment>
<dbReference type="Gene3D" id="3.30.465.10">
    <property type="match status" value="1"/>
</dbReference>
<dbReference type="InterPro" id="IPR012951">
    <property type="entry name" value="BBE"/>
</dbReference>
<dbReference type="InterPro" id="IPR050416">
    <property type="entry name" value="FAD-linked_Oxidoreductase"/>
</dbReference>
<keyword evidence="5" id="KW-0560">Oxidoreductase</keyword>
<dbReference type="PROSITE" id="PS00862">
    <property type="entry name" value="OX2_COVAL_FAD"/>
    <property type="match status" value="1"/>
</dbReference>
<accession>A0ABP9NC86</accession>
<dbReference type="InterPro" id="IPR016169">
    <property type="entry name" value="FAD-bd_PCMH_sub2"/>
</dbReference>
<dbReference type="Gene3D" id="3.40.462.20">
    <property type="match status" value="1"/>
</dbReference>